<organism evidence="2 3">
    <name type="scientific">Venturia nashicola</name>
    <dbReference type="NCBI Taxonomy" id="86259"/>
    <lineage>
        <taxon>Eukaryota</taxon>
        <taxon>Fungi</taxon>
        <taxon>Dikarya</taxon>
        <taxon>Ascomycota</taxon>
        <taxon>Pezizomycotina</taxon>
        <taxon>Dothideomycetes</taxon>
        <taxon>Pleosporomycetidae</taxon>
        <taxon>Venturiales</taxon>
        <taxon>Venturiaceae</taxon>
        <taxon>Venturia</taxon>
    </lineage>
</organism>
<feature type="compositionally biased region" description="Basic and acidic residues" evidence="1">
    <location>
        <begin position="17"/>
        <end position="26"/>
    </location>
</feature>
<evidence type="ECO:0000313" key="3">
    <source>
        <dbReference type="Proteomes" id="UP000298493"/>
    </source>
</evidence>
<evidence type="ECO:0000313" key="2">
    <source>
        <dbReference type="EMBL" id="TID15491.1"/>
    </source>
</evidence>
<gene>
    <name evidence="2" type="ORF">E6O75_ATG07819</name>
</gene>
<evidence type="ECO:0000256" key="1">
    <source>
        <dbReference type="SAM" id="MobiDB-lite"/>
    </source>
</evidence>
<reference evidence="2 3" key="1">
    <citation type="submission" date="2019-04" db="EMBL/GenBank/DDBJ databases">
        <title>High contiguity whole genome sequence and gene annotation resource for two Venturia nashicola isolates.</title>
        <authorList>
            <person name="Prokchorchik M."/>
            <person name="Won K."/>
            <person name="Lee Y."/>
            <person name="Choi E.D."/>
            <person name="Segonzac C."/>
            <person name="Sohn K.H."/>
        </authorList>
    </citation>
    <scope>NUCLEOTIDE SEQUENCE [LARGE SCALE GENOMIC DNA]</scope>
    <source>
        <strain evidence="2 3">PRI2</strain>
    </source>
</reference>
<feature type="compositionally biased region" description="Polar residues" evidence="1">
    <location>
        <begin position="1"/>
        <end position="11"/>
    </location>
</feature>
<comment type="caution">
    <text evidence="2">The sequence shown here is derived from an EMBL/GenBank/DDBJ whole genome shotgun (WGS) entry which is preliminary data.</text>
</comment>
<dbReference type="Proteomes" id="UP000298493">
    <property type="component" value="Unassembled WGS sequence"/>
</dbReference>
<protein>
    <submittedName>
        <fullName evidence="2">Uncharacterized protein</fullName>
    </submittedName>
</protein>
<feature type="compositionally biased region" description="Acidic residues" evidence="1">
    <location>
        <begin position="119"/>
        <end position="136"/>
    </location>
</feature>
<sequence>MSNSDGTSRQVSCPECNSDRTPPEARKRSHAQFSQCGSNRWKEVMESPEGERPSSQPRTLYVSKTHFEELTEKQDNRYTTEAQREEARRIFSDPELFEARVDEIMVDLARKAPAILADSDGDDGMVEAREDVEEQE</sequence>
<feature type="compositionally biased region" description="Basic and acidic residues" evidence="1">
    <location>
        <begin position="40"/>
        <end position="52"/>
    </location>
</feature>
<dbReference type="EMBL" id="SNSC02000020">
    <property type="protein sequence ID" value="TID15491.1"/>
    <property type="molecule type" value="Genomic_DNA"/>
</dbReference>
<name>A0A4Z1NID1_9PEZI</name>
<keyword evidence="3" id="KW-1185">Reference proteome</keyword>
<feature type="region of interest" description="Disordered" evidence="1">
    <location>
        <begin position="117"/>
        <end position="136"/>
    </location>
</feature>
<feature type="region of interest" description="Disordered" evidence="1">
    <location>
        <begin position="1"/>
        <end position="58"/>
    </location>
</feature>
<accession>A0A4Z1NID1</accession>
<dbReference type="AlphaFoldDB" id="A0A4Z1NID1"/>
<proteinExistence type="predicted"/>